<evidence type="ECO:0000256" key="3">
    <source>
        <dbReference type="ARBA" id="ARBA00022801"/>
    </source>
</evidence>
<keyword evidence="7" id="KW-1267">Proteomics identification</keyword>
<dbReference type="PIR" id="T18766">
    <property type="entry name" value="T18766"/>
</dbReference>
<dbReference type="HOGENOM" id="CLU_850561_0_0_1"/>
<evidence type="ECO:0007829" key="7">
    <source>
        <dbReference type="PeptideAtlas" id="Q17512"/>
    </source>
</evidence>
<organism evidence="4 5">
    <name type="scientific">Caenorhabditis elegans</name>
    <dbReference type="NCBI Taxonomy" id="6239"/>
    <lineage>
        <taxon>Eukaryota</taxon>
        <taxon>Metazoa</taxon>
        <taxon>Ecdysozoa</taxon>
        <taxon>Nematoda</taxon>
        <taxon>Chromadorea</taxon>
        <taxon>Rhabditida</taxon>
        <taxon>Rhabditina</taxon>
        <taxon>Rhabditomorpha</taxon>
        <taxon>Rhabditoidea</taxon>
        <taxon>Rhabditidae</taxon>
        <taxon>Peloderinae</taxon>
        <taxon>Caenorhabditis</taxon>
    </lineage>
</organism>
<dbReference type="AGR" id="WB:WBGene00007192"/>
<gene>
    <name evidence="4 6" type="primary">nduf-11</name>
    <name evidence="6" type="ORF">B0491.5</name>
    <name evidence="4" type="ORF">CELE_B0491.5</name>
</gene>
<dbReference type="InParanoid" id="Q17512"/>
<evidence type="ECO:0000256" key="2">
    <source>
        <dbReference type="ARBA" id="ARBA00022723"/>
    </source>
</evidence>
<dbReference type="GO" id="GO:0046872">
    <property type="term" value="F:metal ion binding"/>
    <property type="evidence" value="ECO:0007669"/>
    <property type="project" value="UniProtKB-KW"/>
</dbReference>
<dbReference type="UCSC" id="B0491.5.1">
    <property type="organism name" value="c. elegans"/>
</dbReference>
<dbReference type="PaxDb" id="6239-B0491.5.1"/>
<dbReference type="GeneID" id="174734"/>
<dbReference type="STRING" id="6239.B0491.5.3"/>
<dbReference type="OMA" id="GRPDWWK"/>
<dbReference type="PeptideAtlas" id="Q17512"/>
<dbReference type="RefSeq" id="NP_496424.1">
    <property type="nucleotide sequence ID" value="NM_064023.8"/>
</dbReference>
<dbReference type="GO" id="GO:0016787">
    <property type="term" value="F:hydrolase activity"/>
    <property type="evidence" value="ECO:0007669"/>
    <property type="project" value="UniProtKB-KW"/>
</dbReference>
<dbReference type="PANTHER" id="PTHR46317">
    <property type="entry name" value="HYDROLASE OF PHP SUPERFAMILY-RELATED PROTEIN"/>
    <property type="match status" value="1"/>
</dbReference>
<evidence type="ECO:0000313" key="5">
    <source>
        <dbReference type="Proteomes" id="UP000001940"/>
    </source>
</evidence>
<reference evidence="4 5" key="1">
    <citation type="journal article" date="1998" name="Science">
        <title>Genome sequence of the nematode C. elegans: a platform for investigating biology.</title>
        <authorList>
            <consortium name="The C. elegans sequencing consortium"/>
            <person name="Sulson J.E."/>
            <person name="Waterston R."/>
        </authorList>
    </citation>
    <scope>NUCLEOTIDE SEQUENCE [LARGE SCALE GENOMIC DNA]</scope>
    <source>
        <strain evidence="4 5">Bristol N2</strain>
    </source>
</reference>
<name>Q17512_CAEEL</name>
<dbReference type="PANTHER" id="PTHR46317:SF5">
    <property type="entry name" value="NADH-UBIQUINONE OXIDOREDUCTASE SUBUNIT B14.7"/>
    <property type="match status" value="1"/>
</dbReference>
<dbReference type="CTD" id="174734"/>
<dbReference type="Bgee" id="WBGene00007192">
    <property type="expression patterns" value="Expressed in pharyngeal muscle cell (C elegans) and 4 other cell types or tissues"/>
</dbReference>
<dbReference type="Proteomes" id="UP000001940">
    <property type="component" value="Chromosome II"/>
</dbReference>
<proteinExistence type="evidence at protein level"/>
<evidence type="ECO:0000256" key="1">
    <source>
        <dbReference type="ARBA" id="ARBA00009275"/>
    </source>
</evidence>
<accession>Q17512</accession>
<dbReference type="KEGG" id="cel:CELE_B0491.5"/>
<comment type="similarity">
    <text evidence="1">Belongs to the metallo-dependent hydrolases superfamily. TatD-type hydrolase family.</text>
</comment>
<keyword evidence="2" id="KW-0479">Metal-binding</keyword>
<dbReference type="eggNOG" id="ENOG502S1U1">
    <property type="taxonomic scope" value="Eukaryota"/>
</dbReference>
<protein>
    <submittedName>
        <fullName evidence="4">Complex I-B14.7</fullName>
    </submittedName>
</protein>
<dbReference type="OrthoDB" id="5911915at2759"/>
<evidence type="ECO:0000313" key="6">
    <source>
        <dbReference type="WormBase" id="B0491.5"/>
    </source>
</evidence>
<dbReference type="AlphaFoldDB" id="Q17512"/>
<sequence length="327" mass="36435">MGHGEEPLTATYKTQRPPWIGLWSDREYKGRADWWKEPGLEDSVTRSGKLRLYRARFREEDPDWYDPKVKDGESLAGPFGLDSKKTKNLTKKGDQPGELSEFQNKVYEGSHQFKAIAEKFGISKEHPGLSVSPTLSDNMLTPKDELGRNAVLPNSWYPAGPRFFDSPLNEGSFWKGLAAAKYAGILLAPYTMLEIRALNTVSVSEFSPRTYMKRYLQLAPFPLAVAFAWGFSLSAASSIRHKDDVHNHWFASVAVGSTVATMKSNVALGTTAAIFTAILGAFWQYQRHSETGLQGMTAHPQSAGIWGGPLLWQKMQLGNADVPTTRY</sequence>
<keyword evidence="5" id="KW-1185">Reference proteome</keyword>
<dbReference type="WormBase" id="B0491.5">
    <property type="protein sequence ID" value="CE02107"/>
    <property type="gene ID" value="WBGene00007192"/>
    <property type="gene designation" value="nduf-11"/>
</dbReference>
<keyword evidence="3" id="KW-0378">Hydrolase</keyword>
<dbReference type="EMBL" id="BX284602">
    <property type="protein sequence ID" value="CAA90087.1"/>
    <property type="molecule type" value="Genomic_DNA"/>
</dbReference>
<dbReference type="FunCoup" id="Q17512">
    <property type="interactions" value="255"/>
</dbReference>
<evidence type="ECO:0000313" key="4">
    <source>
        <dbReference type="EMBL" id="CAA90087.1"/>
    </source>
</evidence>